<feature type="domain" description="CRISPR system endoribonuclease Csx1 CARF" evidence="2">
    <location>
        <begin position="11"/>
        <end position="188"/>
    </location>
</feature>
<dbReference type="Pfam" id="PF22230">
    <property type="entry name" value="Csx1_CARF"/>
    <property type="match status" value="1"/>
</dbReference>
<dbReference type="PANTHER" id="PTHR37169">
    <property type="entry name" value="CRISPR SYSTEM ENDORIBONUCLEASE CSX1-RELATED"/>
    <property type="match status" value="1"/>
</dbReference>
<gene>
    <name evidence="3" type="ORF">D9Q81_05915</name>
</gene>
<dbReference type="Gene3D" id="3.40.50.10640">
    <property type="entry name" value="SSO1389-like"/>
    <property type="match status" value="1"/>
</dbReference>
<evidence type="ECO:0000259" key="2">
    <source>
        <dbReference type="Pfam" id="PF22230"/>
    </source>
</evidence>
<dbReference type="InterPro" id="IPR019016">
    <property type="entry name" value="Csx1-like_HEPN"/>
</dbReference>
<dbReference type="PANTHER" id="PTHR37169:SF1">
    <property type="entry name" value="CRISPR SYSTEM ENDORIBONUCLEASE CSX1"/>
    <property type="match status" value="1"/>
</dbReference>
<dbReference type="Proteomes" id="UP000278149">
    <property type="component" value="Unassembled WGS sequence"/>
</dbReference>
<dbReference type="SUPFAM" id="SSF160980">
    <property type="entry name" value="SSO1389-like"/>
    <property type="match status" value="1"/>
</dbReference>
<dbReference type="Pfam" id="PF09455">
    <property type="entry name" value="Csx1_HEPN"/>
    <property type="match status" value="1"/>
</dbReference>
<evidence type="ECO:0000313" key="3">
    <source>
        <dbReference type="EMBL" id="RSN68512.1"/>
    </source>
</evidence>
<reference evidence="3 4" key="1">
    <citation type="submission" date="2018-10" db="EMBL/GenBank/DDBJ databases">
        <title>Co-occurring genomic capacity for anaerobic methane metabolism and dissimilatory sulfite reduction discovered in the Korarchaeota.</title>
        <authorList>
            <person name="Mckay L.J."/>
            <person name="Dlakic M."/>
            <person name="Fields M.W."/>
            <person name="Delmont T.O."/>
            <person name="Eren A.M."/>
            <person name="Jay Z.J."/>
            <person name="Klingelsmith K.B."/>
            <person name="Rusch D.B."/>
            <person name="Inskeep W.P."/>
        </authorList>
    </citation>
    <scope>NUCLEOTIDE SEQUENCE [LARGE SCALE GENOMIC DNA]</scope>
    <source>
        <strain evidence="3 4">WS</strain>
    </source>
</reference>
<accession>A0A429G3X9</accession>
<sequence length="472" mass="53992">MPKCCDMSERICIATWGNPQEWRFAEYYSEDQPQRRVRAFSTLNILHEIEQPSKTIIIALDTLADPDKLEECGSDYSCVEANVREKIGKYLCGIEAEIVVLPGVFSKRESGRQIIFRSDPQKEFLPLLIYELYDRLLNVDGELEVVLDISHGINFMPTLAYRAVTEVAAALAVARTEQVKLRVYQADPYPSLPREIGNRLARSDDLCKPASEDEPPSLRYNKIAEATFKLWDLSRYVAHYSERRLLTAPKDYDFGNLDELLEKALLLLGAYRLGALLQLGLLAKTTHIEDLERVMRRAVEFWRSKRRVVREINGLKLESDKKFLTGFYLLLHGHAVLRGAKNLLSESESASLDEAIVTFKEINELKKLLEGSKVVTILVDREISKLDNKVRKSGNIINDWTLYADILEKPEGKSLLSHRGSPSDMERFKRDFIAHAGFHDEVVELRTRDNIELRVRPSEWDRVKGALKEAAV</sequence>
<name>A0A429G3X9_9CREN</name>
<dbReference type="InterPro" id="IPR052875">
    <property type="entry name" value="CRISPR_assoc_ribonuclease"/>
</dbReference>
<dbReference type="EMBL" id="RCOR01000029">
    <property type="protein sequence ID" value="RSN68512.1"/>
    <property type="molecule type" value="Genomic_DNA"/>
</dbReference>
<feature type="domain" description="CRISPR system endoribonuclease Csx1-like HEPN" evidence="1">
    <location>
        <begin position="377"/>
        <end position="450"/>
    </location>
</feature>
<dbReference type="InterPro" id="IPR053857">
    <property type="entry name" value="Csx1_CARF"/>
</dbReference>
<dbReference type="Gene3D" id="1.10.3740.10">
    <property type="entry name" value="SSO1389-like domains"/>
    <property type="match status" value="1"/>
</dbReference>
<proteinExistence type="predicted"/>
<comment type="caution">
    <text evidence="3">The sequence shown here is derived from an EMBL/GenBank/DDBJ whole genome shotgun (WGS) entry which is preliminary data.</text>
</comment>
<protein>
    <submittedName>
        <fullName evidence="3">CRISPR-associated DxTHG motif protein</fullName>
    </submittedName>
</protein>
<evidence type="ECO:0000259" key="1">
    <source>
        <dbReference type="Pfam" id="PF09455"/>
    </source>
</evidence>
<dbReference type="InterPro" id="IPR027419">
    <property type="entry name" value="CRISPR-assoc_Csx1_C"/>
</dbReference>
<evidence type="ECO:0000313" key="4">
    <source>
        <dbReference type="Proteomes" id="UP000278149"/>
    </source>
</evidence>
<dbReference type="InterPro" id="IPR013383">
    <property type="entry name" value="CRISPR-assoc_prot_DxTHG_CS"/>
</dbReference>
<organism evidence="3 4">
    <name type="scientific">Candidatus Korarchaeum cryptofilum</name>
    <dbReference type="NCBI Taxonomy" id="498846"/>
    <lineage>
        <taxon>Archaea</taxon>
        <taxon>Thermoproteota</taxon>
        <taxon>Candidatus Korarchaeia</taxon>
        <taxon>Candidatus Korarchaeales</taxon>
        <taxon>Candidatus Korarchaeaceae</taxon>
        <taxon>Candidatus Korarchaeum</taxon>
    </lineage>
</organism>
<dbReference type="AlphaFoldDB" id="A0A429G3X9"/>
<dbReference type="NCBIfam" id="TIGR02549">
    <property type="entry name" value="CRISPR_DxTHG"/>
    <property type="match status" value="1"/>
</dbReference>